<dbReference type="Gene3D" id="1.10.10.60">
    <property type="entry name" value="Homeodomain-like"/>
    <property type="match status" value="1"/>
</dbReference>
<gene>
    <name evidence="3" type="primary">Tigd4</name>
    <name evidence="3" type="ORF">T02_9583</name>
</gene>
<dbReference type="GO" id="GO:0003677">
    <property type="term" value="F:DNA binding"/>
    <property type="evidence" value="ECO:0007669"/>
    <property type="project" value="UniProtKB-KW"/>
</dbReference>
<dbReference type="Proteomes" id="UP000054721">
    <property type="component" value="Unassembled WGS sequence"/>
</dbReference>
<dbReference type="AlphaFoldDB" id="A0A0V1LQ38"/>
<protein>
    <submittedName>
        <fullName evidence="3">Tigger transposable element-derived protein 4</fullName>
    </submittedName>
</protein>
<feature type="domain" description="HTH CENPB-type" evidence="2">
    <location>
        <begin position="1"/>
        <end position="27"/>
    </location>
</feature>
<keyword evidence="4" id="KW-1185">Reference proteome</keyword>
<keyword evidence="1" id="KW-0238">DNA-binding</keyword>
<dbReference type="EMBL" id="JYDW01000017">
    <property type="protein sequence ID" value="KRZ61597.1"/>
    <property type="molecule type" value="Genomic_DNA"/>
</dbReference>
<dbReference type="PROSITE" id="PS51253">
    <property type="entry name" value="HTH_CENPB"/>
    <property type="match status" value="1"/>
</dbReference>
<proteinExistence type="predicted"/>
<name>A0A0V1LQ38_9BILA</name>
<evidence type="ECO:0000313" key="4">
    <source>
        <dbReference type="Proteomes" id="UP000054721"/>
    </source>
</evidence>
<dbReference type="Pfam" id="PF03221">
    <property type="entry name" value="HTH_Tnp_Tc5"/>
    <property type="match status" value="1"/>
</dbReference>
<dbReference type="OrthoDB" id="125347at2759"/>
<comment type="caution">
    <text evidence="3">The sequence shown here is derived from an EMBL/GenBank/DDBJ whole genome shotgun (WGS) entry which is preliminary data.</text>
</comment>
<sequence length="92" mass="10977">MMGINDFKASNGWIKRFRQRHVAGVNMYTDDTWKNRVQILLNDYRPDDIFSADEMDLFHRILPDKTLTFKNENFSGDKLRKERLTVRLAVLQ</sequence>
<accession>A0A0V1LQ38</accession>
<organism evidence="3 4">
    <name type="scientific">Trichinella nativa</name>
    <dbReference type="NCBI Taxonomy" id="6335"/>
    <lineage>
        <taxon>Eukaryota</taxon>
        <taxon>Metazoa</taxon>
        <taxon>Ecdysozoa</taxon>
        <taxon>Nematoda</taxon>
        <taxon>Enoplea</taxon>
        <taxon>Dorylaimia</taxon>
        <taxon>Trichinellida</taxon>
        <taxon>Trichinellidae</taxon>
        <taxon>Trichinella</taxon>
    </lineage>
</organism>
<reference evidence="3 4" key="1">
    <citation type="submission" date="2015-05" db="EMBL/GenBank/DDBJ databases">
        <title>Evolution of Trichinella species and genotypes.</title>
        <authorList>
            <person name="Korhonen P.K."/>
            <person name="Edoardo P."/>
            <person name="Giuseppe L.R."/>
            <person name="Gasser R.B."/>
        </authorList>
    </citation>
    <scope>NUCLEOTIDE SEQUENCE [LARGE SCALE GENOMIC DNA]</scope>
    <source>
        <strain evidence="3">ISS10</strain>
    </source>
</reference>
<dbReference type="InterPro" id="IPR006600">
    <property type="entry name" value="HTH_CenpB_DNA-bd_dom"/>
</dbReference>
<evidence type="ECO:0000256" key="1">
    <source>
        <dbReference type="ARBA" id="ARBA00023125"/>
    </source>
</evidence>
<evidence type="ECO:0000259" key="2">
    <source>
        <dbReference type="PROSITE" id="PS51253"/>
    </source>
</evidence>
<evidence type="ECO:0000313" key="3">
    <source>
        <dbReference type="EMBL" id="KRZ61597.1"/>
    </source>
</evidence>